<evidence type="ECO:0000256" key="1">
    <source>
        <dbReference type="SAM" id="SignalP"/>
    </source>
</evidence>
<evidence type="ECO:0000313" key="2">
    <source>
        <dbReference type="EMBL" id="KGJ65429.1"/>
    </source>
</evidence>
<dbReference type="Gene3D" id="3.40.1260.10">
    <property type="entry name" value="DsrEFH-like"/>
    <property type="match status" value="1"/>
</dbReference>
<dbReference type="PANTHER" id="PTHR37691">
    <property type="entry name" value="BLR3518 PROTEIN"/>
    <property type="match status" value="1"/>
</dbReference>
<dbReference type="InterPro" id="IPR027396">
    <property type="entry name" value="DsrEFH-like"/>
</dbReference>
<sequence>MTRSQMFRAMMLALLALAAMPPAFAQQVPLQDKPFAEHKIVLQLSDGDARKQALVLSVANNLLKAYAPDKVAIEVVAFGPGIDLLLSNSERRKQVESLIAQGVRFDICLNTVDTVERETGKRPEFIPAATPADPVPGGEWVHGGAAVGGADASPGAVIPRAGGESSTPRLLRTSRCLWNTGSPAPVRNCAQGGR</sequence>
<dbReference type="EMBL" id="ADOU02000007">
    <property type="protein sequence ID" value="KGJ65429.1"/>
    <property type="molecule type" value="Genomic_DNA"/>
</dbReference>
<dbReference type="Proteomes" id="UP000024900">
    <property type="component" value="Unassembled WGS sequence"/>
</dbReference>
<feature type="chain" id="PRO_5032509610" evidence="1">
    <location>
        <begin position="26"/>
        <end position="194"/>
    </location>
</feature>
<reference evidence="2 3" key="1">
    <citation type="journal article" date="2014" name="BMC Genomics">
        <title>Comparative genomics of Bradyrhizobium japonicum CPAC 15 and Bradyrhizobium diazoefficiens CPAC 7: elite model strains for understanding symbiotic performance with soybean.</title>
        <authorList>
            <person name="Siqueira A.F."/>
            <person name="Ormeno-Orrillo E."/>
            <person name="Souza R.C."/>
            <person name="Rodrigues E.P."/>
            <person name="Almeida L.G."/>
            <person name="Barcellos F.G."/>
            <person name="Batista J.S."/>
            <person name="Nakatami A.S."/>
            <person name="Martinez-Romero E."/>
            <person name="Vasconcelos A.T."/>
            <person name="Hungria M."/>
        </authorList>
    </citation>
    <scope>NUCLEOTIDE SEQUENCE [LARGE SCALE GENOMIC DNA]</scope>
    <source>
        <strain evidence="2 3">SEMIA 5080</strain>
    </source>
</reference>
<keyword evidence="1" id="KW-0732">Signal</keyword>
<evidence type="ECO:0000313" key="3">
    <source>
        <dbReference type="Proteomes" id="UP000024900"/>
    </source>
</evidence>
<feature type="signal peptide" evidence="1">
    <location>
        <begin position="1"/>
        <end position="25"/>
    </location>
</feature>
<dbReference type="PANTHER" id="PTHR37691:SF1">
    <property type="entry name" value="BLR3518 PROTEIN"/>
    <property type="match status" value="1"/>
</dbReference>
<accession>A0A837C871</accession>
<dbReference type="AlphaFoldDB" id="A0A837C871"/>
<gene>
    <name evidence="2" type="ORF">BJA5080_02075</name>
</gene>
<name>A0A837C871_9BRAD</name>
<dbReference type="SUPFAM" id="SSF75169">
    <property type="entry name" value="DsrEFH-like"/>
    <property type="match status" value="1"/>
</dbReference>
<proteinExistence type="predicted"/>
<organism evidence="2 3">
    <name type="scientific">Bradyrhizobium diazoefficiens SEMIA 5080</name>
    <dbReference type="NCBI Taxonomy" id="754504"/>
    <lineage>
        <taxon>Bacteria</taxon>
        <taxon>Pseudomonadati</taxon>
        <taxon>Pseudomonadota</taxon>
        <taxon>Alphaproteobacteria</taxon>
        <taxon>Hyphomicrobiales</taxon>
        <taxon>Nitrobacteraceae</taxon>
        <taxon>Bradyrhizobium</taxon>
    </lineage>
</organism>
<comment type="caution">
    <text evidence="2">The sequence shown here is derived from an EMBL/GenBank/DDBJ whole genome shotgun (WGS) entry which is preliminary data.</text>
</comment>
<protein>
    <submittedName>
        <fullName evidence="2">Uncharacterized protein</fullName>
    </submittedName>
</protein>